<reference evidence="1" key="1">
    <citation type="submission" date="2021-04" db="EMBL/GenBank/DDBJ databases">
        <title>Genome based classification of Actinospica acidithermotolerans sp. nov., an actinobacterium isolated from an Indonesian hot spring.</title>
        <authorList>
            <person name="Kusuma A.B."/>
            <person name="Putra K.E."/>
            <person name="Nafisah S."/>
            <person name="Loh J."/>
            <person name="Nouioui I."/>
            <person name="Goodfellow M."/>
        </authorList>
    </citation>
    <scope>NUCLEOTIDE SEQUENCE</scope>
    <source>
        <strain evidence="1">DSM 45618</strain>
    </source>
</reference>
<dbReference type="Proteomes" id="UP000677913">
    <property type="component" value="Unassembled WGS sequence"/>
</dbReference>
<sequence length="104" mass="10889">MNLPLDPTRLILAMAPAAPRIKDKQTGEIDTNRDGVALYEVQAVMQMDGGAPLPMNISVPETGLADTIDIGSKLKATGLIARTGVSKFGKEYVMFSAAALTVAG</sequence>
<gene>
    <name evidence="1" type="ORF">KGA66_27050</name>
</gene>
<organism evidence="1 2">
    <name type="scientific">Actinocrinis puniceicyclus</name>
    <dbReference type="NCBI Taxonomy" id="977794"/>
    <lineage>
        <taxon>Bacteria</taxon>
        <taxon>Bacillati</taxon>
        <taxon>Actinomycetota</taxon>
        <taxon>Actinomycetes</taxon>
        <taxon>Catenulisporales</taxon>
        <taxon>Actinospicaceae</taxon>
        <taxon>Actinocrinis</taxon>
    </lineage>
</organism>
<dbReference type="AlphaFoldDB" id="A0A8J7WX66"/>
<proteinExistence type="predicted"/>
<evidence type="ECO:0000313" key="1">
    <source>
        <dbReference type="EMBL" id="MBS2966724.1"/>
    </source>
</evidence>
<name>A0A8J7WX66_9ACTN</name>
<protein>
    <submittedName>
        <fullName evidence="1">Uncharacterized protein</fullName>
    </submittedName>
</protein>
<evidence type="ECO:0000313" key="2">
    <source>
        <dbReference type="Proteomes" id="UP000677913"/>
    </source>
</evidence>
<keyword evidence="2" id="KW-1185">Reference proteome</keyword>
<accession>A0A8J7WX66</accession>
<comment type="caution">
    <text evidence="1">The sequence shown here is derived from an EMBL/GenBank/DDBJ whole genome shotgun (WGS) entry which is preliminary data.</text>
</comment>
<dbReference type="RefSeq" id="WP_211472079.1">
    <property type="nucleotide sequence ID" value="NZ_JAGSXH010000186.1"/>
</dbReference>
<dbReference type="EMBL" id="JAGSXH010000186">
    <property type="protein sequence ID" value="MBS2966724.1"/>
    <property type="molecule type" value="Genomic_DNA"/>
</dbReference>